<feature type="transmembrane region" description="Helical" evidence="1">
    <location>
        <begin position="149"/>
        <end position="177"/>
    </location>
</feature>
<comment type="caution">
    <text evidence="2">The sequence shown here is derived from an EMBL/GenBank/DDBJ whole genome shotgun (WGS) entry which is preliminary data.</text>
</comment>
<protein>
    <recommendedName>
        <fullName evidence="4">Glycosyltransferase RgtA/B/C/D-like domain-containing protein</fullName>
    </recommendedName>
</protein>
<gene>
    <name evidence="2" type="ORF">NG799_15245</name>
</gene>
<evidence type="ECO:0000313" key="2">
    <source>
        <dbReference type="EMBL" id="MCT7967696.1"/>
    </source>
</evidence>
<evidence type="ECO:0008006" key="4">
    <source>
        <dbReference type="Google" id="ProtNLM"/>
    </source>
</evidence>
<evidence type="ECO:0000313" key="3">
    <source>
        <dbReference type="Proteomes" id="UP001525890"/>
    </source>
</evidence>
<dbReference type="Proteomes" id="UP001525890">
    <property type="component" value="Unassembled WGS sequence"/>
</dbReference>
<dbReference type="EMBL" id="JAMXFF010000022">
    <property type="protein sequence ID" value="MCT7967696.1"/>
    <property type="molecule type" value="Genomic_DNA"/>
</dbReference>
<accession>A0ABT2MUX4</accession>
<keyword evidence="1" id="KW-1133">Transmembrane helix</keyword>
<name>A0ABT2MUX4_9CYAN</name>
<reference evidence="2 3" key="1">
    <citation type="journal article" date="2022" name="Front. Microbiol.">
        <title>High genomic differentiation and limited gene flow indicate recent cryptic speciation within the genus Laspinema (cyanobacteria).</title>
        <authorList>
            <person name="Stanojkovic A."/>
            <person name="Skoupy S."/>
            <person name="Skaloud P."/>
            <person name="Dvorak P."/>
        </authorList>
    </citation>
    <scope>NUCLEOTIDE SEQUENCE [LARGE SCALE GENOMIC DNA]</scope>
    <source>
        <strain evidence="2 3">D2a</strain>
    </source>
</reference>
<feature type="transmembrane region" description="Helical" evidence="1">
    <location>
        <begin position="124"/>
        <end position="143"/>
    </location>
</feature>
<feature type="transmembrane region" description="Helical" evidence="1">
    <location>
        <begin position="259"/>
        <end position="277"/>
    </location>
</feature>
<feature type="transmembrane region" description="Helical" evidence="1">
    <location>
        <begin position="55"/>
        <end position="73"/>
    </location>
</feature>
<feature type="transmembrane region" description="Helical" evidence="1">
    <location>
        <begin position="320"/>
        <end position="339"/>
    </location>
</feature>
<feature type="transmembrane region" description="Helical" evidence="1">
    <location>
        <begin position="359"/>
        <end position="379"/>
    </location>
</feature>
<proteinExistence type="predicted"/>
<feature type="transmembrane region" description="Helical" evidence="1">
    <location>
        <begin position="213"/>
        <end position="238"/>
    </location>
</feature>
<keyword evidence="1" id="KW-0472">Membrane</keyword>
<keyword evidence="3" id="KW-1185">Reference proteome</keyword>
<dbReference type="RefSeq" id="WP_368007264.1">
    <property type="nucleotide sequence ID" value="NZ_JAMXFF010000022.1"/>
</dbReference>
<feature type="transmembrane region" description="Helical" evidence="1">
    <location>
        <begin position="189"/>
        <end position="207"/>
    </location>
</feature>
<sequence>MADASTVTSDRLEFEINPSPRFKPLSFRTSSISPTFPNRLHRFCMAPAPYTPKSAVIFWFSLSLTIAAVYGIGGLQQAFSADLVVQDDARQHVFWMQRFLEPGLFPNDLIADYFQSVAPAGYALFYRVMAAVGIAPLLVSKLLPPLLGLITTVFCFGVTMELFPVPIAGFIASVLLNQSLWMQDGLISATPKAFVYPLFLPFLYYFLQRKILAAGIFIAMLGLFYPQYVLIVLVILLLQIIIYKAGKIQLNLTPENLKFLNINLIIAGFILLVYALTSSEFGPTISAMEARKLPEFLPGGRSQFFIDDPWAFWLHGRSGIALSAILTPVFMALGFLLPILLKFPKKFTLVPAISSRIRILLEIVIAAFLMFLAAHGLLFKLHLPSRYTQHSLRMVMAWAAAIAITILLDALWRWGQSVPKKITAGIISTVLAIAFLFYPQLTMNNFPWTSYERGEQLELYAFLQQQPPDILIASLAEEANNLPTFAHRSVFAAREYAIPYHWGYYEQFRNRLQRMIQAQYSPNFRDVVDFLQEDGVDWWLIEKGAFTPGYLSYNRWLNPYAVTQEAIANLEQGIQPAIATLMTQCSGFETADFAVLSADCILKVQD</sequence>
<keyword evidence="1" id="KW-0812">Transmembrane</keyword>
<evidence type="ECO:0000256" key="1">
    <source>
        <dbReference type="SAM" id="Phobius"/>
    </source>
</evidence>
<feature type="transmembrane region" description="Helical" evidence="1">
    <location>
        <begin position="391"/>
        <end position="412"/>
    </location>
</feature>
<organism evidence="2 3">
    <name type="scientific">Laspinema palackyanum D2a</name>
    <dbReference type="NCBI Taxonomy" id="2953684"/>
    <lineage>
        <taxon>Bacteria</taxon>
        <taxon>Bacillati</taxon>
        <taxon>Cyanobacteriota</taxon>
        <taxon>Cyanophyceae</taxon>
        <taxon>Oscillatoriophycideae</taxon>
        <taxon>Oscillatoriales</taxon>
        <taxon>Laspinemataceae</taxon>
        <taxon>Laspinema</taxon>
        <taxon>Laspinema palackyanum</taxon>
    </lineage>
</organism>
<feature type="transmembrane region" description="Helical" evidence="1">
    <location>
        <begin position="424"/>
        <end position="441"/>
    </location>
</feature>